<sequence length="220" mass="24764">MAPKTTANAAKQATILAWFHKTAVAHSIKDLEKALPSVASINGMQVKDYLQALSDDSKIRVEKIGSGNWYWSFPSDEKKAKEISLEKAQEEHSKAIATVTDLQTKVDEAGAAREEDEDMLLGTGGDRKSLITKHTNLTKELETLRKELAAYSEHDPVEMDKKKTETQQMMNDTEKYSDQILSMEGWLKEQTGGDKEQMVNIMRMCYGDEFDEEEGGLREL</sequence>
<evidence type="ECO:0000313" key="8">
    <source>
        <dbReference type="EMBL" id="KAF2647477.1"/>
    </source>
</evidence>
<dbReference type="EMBL" id="MU004614">
    <property type="protein sequence ID" value="KAF2647477.1"/>
    <property type="molecule type" value="Genomic_DNA"/>
</dbReference>
<name>A0A6A6SKI4_9PLEO</name>
<feature type="coiled-coil region" evidence="6">
    <location>
        <begin position="85"/>
        <end position="154"/>
    </location>
</feature>
<keyword evidence="4 5" id="KW-0539">Nucleus</keyword>
<evidence type="ECO:0000256" key="2">
    <source>
        <dbReference type="ARBA" id="ARBA00005981"/>
    </source>
</evidence>
<dbReference type="Pfam" id="PF03962">
    <property type="entry name" value="Mnd1"/>
    <property type="match status" value="1"/>
</dbReference>
<dbReference type="GO" id="GO:0005634">
    <property type="term" value="C:nucleus"/>
    <property type="evidence" value="ECO:0007669"/>
    <property type="project" value="UniProtKB-SubCell"/>
</dbReference>
<dbReference type="OrthoDB" id="9978204at2759"/>
<dbReference type="InterPro" id="IPR040453">
    <property type="entry name" value="Mnd1_HTH"/>
</dbReference>
<evidence type="ECO:0000256" key="6">
    <source>
        <dbReference type="SAM" id="Coils"/>
    </source>
</evidence>
<dbReference type="InterPro" id="IPR005647">
    <property type="entry name" value="Mnd1"/>
</dbReference>
<evidence type="ECO:0000313" key="9">
    <source>
        <dbReference type="Proteomes" id="UP000799324"/>
    </source>
</evidence>
<protein>
    <recommendedName>
        <fullName evidence="5">Meiotic nuclear division protein 1</fullName>
    </recommendedName>
</protein>
<accession>A0A6A6SKI4</accession>
<comment type="subcellular location">
    <subcellularLocation>
        <location evidence="1 5">Nucleus</location>
    </subcellularLocation>
</comment>
<organism evidence="8 9">
    <name type="scientific">Lophiostoma macrostomum CBS 122681</name>
    <dbReference type="NCBI Taxonomy" id="1314788"/>
    <lineage>
        <taxon>Eukaryota</taxon>
        <taxon>Fungi</taxon>
        <taxon>Dikarya</taxon>
        <taxon>Ascomycota</taxon>
        <taxon>Pezizomycotina</taxon>
        <taxon>Dothideomycetes</taxon>
        <taxon>Pleosporomycetidae</taxon>
        <taxon>Pleosporales</taxon>
        <taxon>Lophiostomataceae</taxon>
        <taxon>Lophiostoma</taxon>
    </lineage>
</organism>
<reference evidence="8" key="1">
    <citation type="journal article" date="2020" name="Stud. Mycol.">
        <title>101 Dothideomycetes genomes: a test case for predicting lifestyles and emergence of pathogens.</title>
        <authorList>
            <person name="Haridas S."/>
            <person name="Albert R."/>
            <person name="Binder M."/>
            <person name="Bloem J."/>
            <person name="Labutti K."/>
            <person name="Salamov A."/>
            <person name="Andreopoulos B."/>
            <person name="Baker S."/>
            <person name="Barry K."/>
            <person name="Bills G."/>
            <person name="Bluhm B."/>
            <person name="Cannon C."/>
            <person name="Castanera R."/>
            <person name="Culley D."/>
            <person name="Daum C."/>
            <person name="Ezra D."/>
            <person name="Gonzalez J."/>
            <person name="Henrissat B."/>
            <person name="Kuo A."/>
            <person name="Liang C."/>
            <person name="Lipzen A."/>
            <person name="Lutzoni F."/>
            <person name="Magnuson J."/>
            <person name="Mondo S."/>
            <person name="Nolan M."/>
            <person name="Ohm R."/>
            <person name="Pangilinan J."/>
            <person name="Park H.-J."/>
            <person name="Ramirez L."/>
            <person name="Alfaro M."/>
            <person name="Sun H."/>
            <person name="Tritt A."/>
            <person name="Yoshinaga Y."/>
            <person name="Zwiers L.-H."/>
            <person name="Turgeon B."/>
            <person name="Goodwin S."/>
            <person name="Spatafora J."/>
            <person name="Crous P."/>
            <person name="Grigoriev I."/>
        </authorList>
    </citation>
    <scope>NUCLEOTIDE SEQUENCE</scope>
    <source>
        <strain evidence="8">CBS 122681</strain>
    </source>
</reference>
<dbReference type="GO" id="GO:0007131">
    <property type="term" value="P:reciprocal meiotic recombination"/>
    <property type="evidence" value="ECO:0007669"/>
    <property type="project" value="InterPro"/>
</dbReference>
<keyword evidence="3 6" id="KW-0175">Coiled coil</keyword>
<proteinExistence type="inferred from homology"/>
<evidence type="ECO:0000256" key="4">
    <source>
        <dbReference type="ARBA" id="ARBA00023242"/>
    </source>
</evidence>
<evidence type="ECO:0000256" key="5">
    <source>
        <dbReference type="PIRNR" id="PIRNR026991"/>
    </source>
</evidence>
<dbReference type="PIRSF" id="PIRSF026991">
    <property type="entry name" value="Mnd1"/>
    <property type="match status" value="1"/>
</dbReference>
<gene>
    <name evidence="8" type="ORF">K491DRAFT_685484</name>
</gene>
<dbReference type="GO" id="GO:0003690">
    <property type="term" value="F:double-stranded DNA binding"/>
    <property type="evidence" value="ECO:0007669"/>
    <property type="project" value="InterPro"/>
</dbReference>
<evidence type="ECO:0000259" key="7">
    <source>
        <dbReference type="Pfam" id="PF03962"/>
    </source>
</evidence>
<dbReference type="Proteomes" id="UP000799324">
    <property type="component" value="Unassembled WGS sequence"/>
</dbReference>
<keyword evidence="9" id="KW-1185">Reference proteome</keyword>
<evidence type="ECO:0000256" key="1">
    <source>
        <dbReference type="ARBA" id="ARBA00004123"/>
    </source>
</evidence>
<comment type="similarity">
    <text evidence="2 5">Belongs to the MND1 family.</text>
</comment>
<dbReference type="AlphaFoldDB" id="A0A6A6SKI4"/>
<comment type="function">
    <text evidence="5">Required for proper homologous chromosome pairing and efficient cross-over and intragenic recombination during meiosis.</text>
</comment>
<feature type="domain" description="Mnd1 HTH" evidence="7">
    <location>
        <begin position="15"/>
        <end position="74"/>
    </location>
</feature>
<evidence type="ECO:0000256" key="3">
    <source>
        <dbReference type="ARBA" id="ARBA00023054"/>
    </source>
</evidence>